<feature type="transmembrane region" description="Helical" evidence="9">
    <location>
        <begin position="229"/>
        <end position="250"/>
    </location>
</feature>
<protein>
    <submittedName>
        <fullName evidence="12">Putative multidrug resistance-associated protein lethal(2)03659</fullName>
    </submittedName>
</protein>
<feature type="domain" description="ABC transmembrane type-1" evidence="11">
    <location>
        <begin position="2062"/>
        <end position="2350"/>
    </location>
</feature>
<dbReference type="CDD" id="cd18580">
    <property type="entry name" value="ABC_6TM_ABCC_D2"/>
    <property type="match status" value="2"/>
</dbReference>
<feature type="transmembrane region" description="Helical" evidence="9">
    <location>
        <begin position="751"/>
        <end position="774"/>
    </location>
</feature>
<dbReference type="InterPro" id="IPR044746">
    <property type="entry name" value="ABCC_6TM_D1"/>
</dbReference>
<evidence type="ECO:0000313" key="13">
    <source>
        <dbReference type="Proteomes" id="UP000037069"/>
    </source>
</evidence>
<organism evidence="12 13">
    <name type="scientific">Lucilia cuprina</name>
    <name type="common">Green bottle fly</name>
    <name type="synonym">Australian sheep blowfly</name>
    <dbReference type="NCBI Taxonomy" id="7375"/>
    <lineage>
        <taxon>Eukaryota</taxon>
        <taxon>Metazoa</taxon>
        <taxon>Ecdysozoa</taxon>
        <taxon>Arthropoda</taxon>
        <taxon>Hexapoda</taxon>
        <taxon>Insecta</taxon>
        <taxon>Pterygota</taxon>
        <taxon>Neoptera</taxon>
        <taxon>Endopterygota</taxon>
        <taxon>Diptera</taxon>
        <taxon>Brachycera</taxon>
        <taxon>Muscomorpha</taxon>
        <taxon>Oestroidea</taxon>
        <taxon>Calliphoridae</taxon>
        <taxon>Luciliinae</taxon>
        <taxon>Lucilia</taxon>
    </lineage>
</organism>
<comment type="subcellular location">
    <subcellularLocation>
        <location evidence="1">Membrane</location>
        <topology evidence="1">Multi-pass membrane protein</topology>
    </subcellularLocation>
</comment>
<feature type="domain" description="ABC transporter" evidence="10">
    <location>
        <begin position="2388"/>
        <end position="2621"/>
    </location>
</feature>
<keyword evidence="4" id="KW-0677">Repeat</keyword>
<dbReference type="FunFam" id="3.40.50.300:FF:000973">
    <property type="entry name" value="Multidrug resistance-associated protein 4"/>
    <property type="match status" value="2"/>
</dbReference>
<evidence type="ECO:0000256" key="2">
    <source>
        <dbReference type="ARBA" id="ARBA00022448"/>
    </source>
</evidence>
<dbReference type="EMBL" id="JRES01000501">
    <property type="protein sequence ID" value="KNC30673.1"/>
    <property type="molecule type" value="Genomic_DNA"/>
</dbReference>
<feature type="transmembrane region" description="Helical" evidence="9">
    <location>
        <begin position="2191"/>
        <end position="2222"/>
    </location>
</feature>
<dbReference type="GO" id="GO:0140359">
    <property type="term" value="F:ABC-type transporter activity"/>
    <property type="evidence" value="ECO:0007669"/>
    <property type="project" value="InterPro"/>
</dbReference>
<keyword evidence="7 9" id="KW-1133">Transmembrane helix</keyword>
<evidence type="ECO:0000256" key="8">
    <source>
        <dbReference type="ARBA" id="ARBA00023136"/>
    </source>
</evidence>
<keyword evidence="8 9" id="KW-0472">Membrane</keyword>
<feature type="domain" description="ABC transmembrane type-1" evidence="11">
    <location>
        <begin position="1451"/>
        <end position="1704"/>
    </location>
</feature>
<evidence type="ECO:0000259" key="11">
    <source>
        <dbReference type="PROSITE" id="PS50929"/>
    </source>
</evidence>
<dbReference type="Pfam" id="PF00664">
    <property type="entry name" value="ABC_membrane"/>
    <property type="match status" value="4"/>
</dbReference>
<dbReference type="InterPro" id="IPR044726">
    <property type="entry name" value="ABCC_6TM_D2"/>
</dbReference>
<dbReference type="PROSITE" id="PS50929">
    <property type="entry name" value="ABC_TM1F"/>
    <property type="match status" value="4"/>
</dbReference>
<feature type="transmembrane region" description="Helical" evidence="9">
    <location>
        <begin position="1573"/>
        <end position="1594"/>
    </location>
</feature>
<keyword evidence="2" id="KW-0813">Transport</keyword>
<dbReference type="CDD" id="cd03250">
    <property type="entry name" value="ABCC_MRP_domain1"/>
    <property type="match status" value="2"/>
</dbReference>
<feature type="transmembrane region" description="Helical" evidence="9">
    <location>
        <begin position="914"/>
        <end position="942"/>
    </location>
</feature>
<comment type="caution">
    <text evidence="12">The sequence shown here is derived from an EMBL/GenBank/DDBJ whole genome shotgun (WGS) entry which is preliminary data.</text>
</comment>
<dbReference type="STRING" id="7375.A0A0L0CE35"/>
<dbReference type="FunFam" id="1.20.1560.10:FF:000026">
    <property type="entry name" value="Multidrug resistance-associated protein lethal(2)03659"/>
    <property type="match status" value="2"/>
</dbReference>
<dbReference type="Gene3D" id="1.20.1560.10">
    <property type="entry name" value="ABC transporter type 1, transmembrane domain"/>
    <property type="match status" value="4"/>
</dbReference>
<dbReference type="InterPro" id="IPR011527">
    <property type="entry name" value="ABC1_TM_dom"/>
</dbReference>
<feature type="domain" description="ABC transmembrane type-1" evidence="11">
    <location>
        <begin position="825"/>
        <end position="1065"/>
    </location>
</feature>
<dbReference type="InterPro" id="IPR003593">
    <property type="entry name" value="AAA+_ATPase"/>
</dbReference>
<keyword evidence="13" id="KW-1185">Reference proteome</keyword>
<evidence type="ECO:0000256" key="3">
    <source>
        <dbReference type="ARBA" id="ARBA00022692"/>
    </source>
</evidence>
<dbReference type="InterPro" id="IPR003439">
    <property type="entry name" value="ABC_transporter-like_ATP-bd"/>
</dbReference>
<feature type="transmembrane region" description="Helical" evidence="9">
    <location>
        <begin position="2293"/>
        <end position="2313"/>
    </location>
</feature>
<dbReference type="PROSITE" id="PS50893">
    <property type="entry name" value="ABC_TRANSPORTER_2"/>
    <property type="match status" value="4"/>
</dbReference>
<gene>
    <name evidence="12" type="ORF">FF38_11737</name>
</gene>
<dbReference type="OMA" id="DHGPYIL"/>
<feature type="transmembrane region" description="Helical" evidence="9">
    <location>
        <begin position="2048"/>
        <end position="2071"/>
    </location>
</feature>
<dbReference type="Pfam" id="PF00005">
    <property type="entry name" value="ABC_tran"/>
    <property type="match status" value="4"/>
</dbReference>
<keyword evidence="3 9" id="KW-0812">Transmembrane</keyword>
<feature type="transmembrane region" description="Helical" evidence="9">
    <location>
        <begin position="311"/>
        <end position="337"/>
    </location>
</feature>
<feature type="domain" description="ABC transporter" evidence="10">
    <location>
        <begin position="1768"/>
        <end position="1994"/>
    </location>
</feature>
<dbReference type="PROSITE" id="PS00211">
    <property type="entry name" value="ABC_TRANSPORTER_1"/>
    <property type="match status" value="3"/>
</dbReference>
<feature type="transmembrane region" description="Helical" evidence="9">
    <location>
        <begin position="77"/>
        <end position="96"/>
    </location>
</feature>
<evidence type="ECO:0000313" key="12">
    <source>
        <dbReference type="EMBL" id="KNC30673.1"/>
    </source>
</evidence>
<dbReference type="PANTHER" id="PTHR24223:SF324">
    <property type="entry name" value="LD17001P"/>
    <property type="match status" value="1"/>
</dbReference>
<sequence length="2649" mass="300704">MNRTRKKIIRPKNPYSSASFFSRWSFWWMKDLFRRGLKGPLEDEELYQHRKNLDSERVTEKFGRLWDEERKRKNPSVVRMIVKAYGTVFLPLGILYSICESITKALQPLFLGGLVAYFANGQTAISERSAYLFAGGIVLCSIVPVLTFHPFIFYIFQVGTKIRLALSGLIYRKCLQISKSASNDGLRGRAINILSNDLGRFDVALCFLHDIWKGPIESLVIGYLMYREIGMSAVIGVAFMLSFIPLQAWAAKKAAYYRQRTAERTDLRVKLMNEIIQGIQVIKMYAWEKSFAKVVAEVRLKEVKAIRGTSYIHAALSCTSMISPLSVFLALVSYVYMGDTLTAKRVYTVSSYFNMLNDSMVHFWPLSITFIAEACVSARRCKEFLLDGDQAEAPLKLEKKLKKKKANKSQNKDQNKNTVEKLNFIDNRIKAPIESSPVRNVRTLNINAGSKGVILRNATATWDSDSSHSYTSPAISNLNVEINEKTLAAIVGPVGSGKSTFLNVLLGEVQIDSGEVLVNGKVSYCSQEPWVFEGTIRDNVVFVEDYNERRYKRVLKVCALERDLELLPRGDLTIVGERGVSLSGGQKARINLARAVYRKADIYLLDDPLSAVDTHVGKHIFERCINDFLSSKVRILVTHQLQYLFDVEQLLLMGSGRIVAQGSYQELQRSKQFQFLAQTHHECGGGDTTGDEVSVSSHLSRSDSEKSMEHYYHLLRPDEKPVEDVNKEAQAIGSVKLDVYLSYFKALESTFILILIVGLFICARIMLNGVDYFLSRWVIWEENRNSSYVGANNSFTEVLISNYTIFDTTSNGDFQEKENERQKRVIIYSSMLGATLVVYLLRTFGFFRMCLRISLKLHDRLFRGITRTSMYFFNTNSSGRILNRFSKDIRTVDADLPHTLMDCLSFAIDASGVLIIVAIANYWLLVPAVLIVFCLVGIRYLYVNTSRSVKRLESISRSPVYSLTNQTFQGLTTIRALEAESALESEFHDYLNANTSAWFLFLSCTRAFALWTDIICVFYITVVTFSFLLLGADFNSGDVGLAILHSSTMIGMCQWGMRQTAELENQMTSVERVLEYTEQPPEPPMETLDKFKPKGEWPSKGRIEFINFKLKYDPKESYVLKDLNFSIESNEKVGIVGRTGAGKSSIIQSLFRLAYNEGVIRIDNVNIEQLGLYDLRSNISIIPQDPVLFSGTLRYNLDPLEECSDVEMWKALEDVELRGHVSTLIGGLNCRMYDGGSNFSVGQRQLVCLARAILRKNKILILDEATANVDPETDKLIQKTIRTKFSDCTVLTIAHRLHTVMDSDRVLVMDAGQAVELGHPFELLQKPGGFLRNLVDHTGLATAAALFQAAEENYKLKFDGTKNDTDIKKQLWTRETFRKGYREQLEANDLYEHIPTLDSKNVSFALIKHWEREVRRKKPNLLHMIFRAYGWKFVPTCILYSILEISIHCSQPLFLGGLVSFFSEGQTDISKNQAYLYATGIVLCSLVSTLCFHPFMFYLFETGTRIRLACSGLVYRKCLRSSVTAENSGMSGFAIAVLSTDLPQFDMTFYFFHDLWKGPIEACIMGYIMYLEIGWPAIVGLASIVIFIPLQAWAAKASAHFRHESAEHGDDRVKLMNEIITAMQVIKMYAWEKSFAKLIALIRKKEIKAIRGSMNIYAALQCTEMISKLALFLSLVSYVYTGDIVTAKKVFIISSYYDVLNDSLLHFWPLAVTTWAETTVCARRVVTFLMQSEDPADGGLENFGMDDDDEKGNFSGRVHNPRALKKGVILHNLSASWDKVESDKRRSHIENVNAHIHEQQFIGIVGNVGSGKTTLLNAILGELEIIKGNVEVNGTISYAPQEAWIFESSIRENILFVEKYDEARYKAVLHACELERDISLFPHGDSTIVGERGISLSGGQKARISLARAVYRQADIYIFDDPLSAVDSYVGKRLLEQCIKKFLSDKIRILVTHHVQHLKDTDRLILMENGIAAEQGTYEDLKTTIRFRVHLEHEEGEQKASIQHADSIINKDRDDKFKTHEILPDDTKDKGEERKELQMQGSVKLLTYFTYFYALGMPWLIIFVFVLFILARACQATMDIFISKWATWEETLPAVHETYSEYSSKRTRLVVVYTIFIIATLVLYIMRTFGFFMISLKISLRLHDSLFNGIIRAYMYFFNTNPSGRILNRFSSDITNIDVALPQAMLDSLEFFVNTFAVLVIVAIANYWLLIPAFIMILLLYFCRGLYIGASRSLKRIEVMSRSPVYSHTNQTFQGLTTIRALNATRHLEQEFHGLQNKNTSALYLYVTSNRAFAFWTDLICVLYILAVTFSFLLIDRNFYSGDVGLAITQSMTLVIMCQWGMRQTAEMENNMTSVERVIEYAETPSEPALETDPLVKLSESWPSEGRMIFNNLRLRYSEKGDYVLKGLNFSINPMEKIGIVGRTGAGKSSIIQAIFRLAKNEGIIDIDGHDIEELGLHDLRSRISIIPQDPILFSGTLRFNLDPFEEKTDEEIWNALEDVKLKPYVKALEGGLSSRMYDGGSNFSMGQRQLVCMARAILRHNKILIMDEATANVDPETDKLIQEAIHSKFAKCTVLTIAHRLHTVMDNDRVLVVDAGNVVELGHPFELLQNTKGYLYKFVEKTGAGTAQYLRHLAEESYRKRVSDKKTE</sequence>
<dbReference type="InterPro" id="IPR027417">
    <property type="entry name" value="P-loop_NTPase"/>
</dbReference>
<dbReference type="FunFam" id="1.20.1560.10:FF:000014">
    <property type="entry name" value="Multidrug resistance-associated protein member 4"/>
    <property type="match status" value="2"/>
</dbReference>
<dbReference type="Gene3D" id="3.40.50.300">
    <property type="entry name" value="P-loop containing nucleotide triphosphate hydrolases"/>
    <property type="match status" value="4"/>
</dbReference>
<dbReference type="CDD" id="cd18579">
    <property type="entry name" value="ABC_6TM_ABCC_D1"/>
    <property type="match status" value="1"/>
</dbReference>
<dbReference type="SMART" id="SM00382">
    <property type="entry name" value="AAA"/>
    <property type="match status" value="4"/>
</dbReference>
<keyword evidence="5" id="KW-0547">Nucleotide-binding</keyword>
<dbReference type="InterPro" id="IPR050173">
    <property type="entry name" value="ABC_transporter_C-like"/>
</dbReference>
<evidence type="ECO:0000256" key="1">
    <source>
        <dbReference type="ARBA" id="ARBA00004141"/>
    </source>
</evidence>
<feature type="domain" description="ABC transmembrane type-1" evidence="11">
    <location>
        <begin position="92"/>
        <end position="372"/>
    </location>
</feature>
<dbReference type="SUPFAM" id="SSF90123">
    <property type="entry name" value="ABC transporter transmembrane region"/>
    <property type="match status" value="4"/>
</dbReference>
<evidence type="ECO:0000256" key="4">
    <source>
        <dbReference type="ARBA" id="ARBA00022737"/>
    </source>
</evidence>
<accession>A0A0L0CE35</accession>
<proteinExistence type="predicted"/>
<feature type="transmembrane region" description="Helical" evidence="9">
    <location>
        <begin position="2110"/>
        <end position="2134"/>
    </location>
</feature>
<feature type="domain" description="ABC transporter" evidence="10">
    <location>
        <begin position="453"/>
        <end position="680"/>
    </location>
</feature>
<feature type="transmembrane region" description="Helical" evidence="9">
    <location>
        <begin position="1474"/>
        <end position="1500"/>
    </location>
</feature>
<dbReference type="OrthoDB" id="6500128at2759"/>
<evidence type="ECO:0000256" key="7">
    <source>
        <dbReference type="ARBA" id="ARBA00022989"/>
    </source>
</evidence>
<keyword evidence="6" id="KW-0067">ATP-binding</keyword>
<dbReference type="CDD" id="cd03244">
    <property type="entry name" value="ABCC_MRP_domain2"/>
    <property type="match status" value="2"/>
</dbReference>
<reference evidence="12 13" key="1">
    <citation type="journal article" date="2015" name="Nat. Commun.">
        <title>Lucilia cuprina genome unlocks parasitic fly biology to underpin future interventions.</title>
        <authorList>
            <person name="Anstead C.A."/>
            <person name="Korhonen P.K."/>
            <person name="Young N.D."/>
            <person name="Hall R.S."/>
            <person name="Jex A.R."/>
            <person name="Murali S.C."/>
            <person name="Hughes D.S."/>
            <person name="Lee S.F."/>
            <person name="Perry T."/>
            <person name="Stroehlein A.J."/>
            <person name="Ansell B.R."/>
            <person name="Breugelmans B."/>
            <person name="Hofmann A."/>
            <person name="Qu J."/>
            <person name="Dugan S."/>
            <person name="Lee S.L."/>
            <person name="Chao H."/>
            <person name="Dinh H."/>
            <person name="Han Y."/>
            <person name="Doddapaneni H.V."/>
            <person name="Worley K.C."/>
            <person name="Muzny D.M."/>
            <person name="Ioannidis P."/>
            <person name="Waterhouse R.M."/>
            <person name="Zdobnov E.M."/>
            <person name="James P.J."/>
            <person name="Bagnall N.H."/>
            <person name="Kotze A.C."/>
            <person name="Gibbs R.A."/>
            <person name="Richards S."/>
            <person name="Batterham P."/>
            <person name="Gasser R.B."/>
        </authorList>
    </citation>
    <scope>NUCLEOTIDE SEQUENCE [LARGE SCALE GENOMIC DNA]</scope>
    <source>
        <strain evidence="12 13">LS</strain>
        <tissue evidence="12">Full body</tissue>
    </source>
</reference>
<dbReference type="InterPro" id="IPR036640">
    <property type="entry name" value="ABC1_TM_sf"/>
</dbReference>
<feature type="transmembrane region" description="Helical" evidence="9">
    <location>
        <begin position="1008"/>
        <end position="1027"/>
    </location>
</feature>
<dbReference type="PANTHER" id="PTHR24223">
    <property type="entry name" value="ATP-BINDING CASSETTE SUB-FAMILY C"/>
    <property type="match status" value="1"/>
</dbReference>
<dbReference type="GO" id="GO:0016887">
    <property type="term" value="F:ATP hydrolysis activity"/>
    <property type="evidence" value="ECO:0007669"/>
    <property type="project" value="InterPro"/>
</dbReference>
<feature type="transmembrane region" description="Helical" evidence="9">
    <location>
        <begin position="825"/>
        <end position="847"/>
    </location>
</feature>
<name>A0A0L0CE35_LUCCU</name>
<dbReference type="SUPFAM" id="SSF52540">
    <property type="entry name" value="P-loop containing nucleoside triphosphate hydrolases"/>
    <property type="match status" value="4"/>
</dbReference>
<evidence type="ECO:0000256" key="6">
    <source>
        <dbReference type="ARBA" id="ARBA00022840"/>
    </source>
</evidence>
<evidence type="ECO:0000259" key="10">
    <source>
        <dbReference type="PROSITE" id="PS50893"/>
    </source>
</evidence>
<dbReference type="GO" id="GO:0005524">
    <property type="term" value="F:ATP binding"/>
    <property type="evidence" value="ECO:0007669"/>
    <property type="project" value="UniProtKB-KW"/>
</dbReference>
<feature type="transmembrane region" description="Helical" evidence="9">
    <location>
        <begin position="102"/>
        <end position="119"/>
    </location>
</feature>
<dbReference type="InterPro" id="IPR017871">
    <property type="entry name" value="ABC_transporter-like_CS"/>
</dbReference>
<dbReference type="Proteomes" id="UP000037069">
    <property type="component" value="Unassembled WGS sequence"/>
</dbReference>
<feature type="transmembrane region" description="Helical" evidence="9">
    <location>
        <begin position="131"/>
        <end position="156"/>
    </location>
</feature>
<evidence type="ECO:0000256" key="5">
    <source>
        <dbReference type="ARBA" id="ARBA00022741"/>
    </source>
</evidence>
<evidence type="ECO:0000256" key="9">
    <source>
        <dbReference type="SAM" id="Phobius"/>
    </source>
</evidence>
<dbReference type="FunFam" id="3.40.50.300:FF:000163">
    <property type="entry name" value="Multidrug resistance-associated protein member 4"/>
    <property type="match status" value="2"/>
</dbReference>
<dbReference type="GO" id="GO:0016020">
    <property type="term" value="C:membrane"/>
    <property type="evidence" value="ECO:0007669"/>
    <property type="project" value="UniProtKB-SubCell"/>
</dbReference>
<feature type="domain" description="ABC transporter" evidence="10">
    <location>
        <begin position="1103"/>
        <end position="1336"/>
    </location>
</feature>